<proteinExistence type="predicted"/>
<reference evidence="2 3" key="1">
    <citation type="journal article" date="2018" name="PLoS Genet.">
        <title>Population sequencing reveals clonal diversity and ancestral inbreeding in the grapevine cultivar Chardonnay.</title>
        <authorList>
            <person name="Roach M.J."/>
            <person name="Johnson D.L."/>
            <person name="Bohlmann J."/>
            <person name="van Vuuren H.J."/>
            <person name="Jones S.J."/>
            <person name="Pretorius I.S."/>
            <person name="Schmidt S.A."/>
            <person name="Borneman A.R."/>
        </authorList>
    </citation>
    <scope>NUCLEOTIDE SEQUENCE [LARGE SCALE GENOMIC DNA]</scope>
    <source>
        <strain evidence="3">cv. Chardonnay</strain>
        <tissue evidence="2">Leaf</tissue>
    </source>
</reference>
<comment type="caution">
    <text evidence="2">The sequence shown here is derived from an EMBL/GenBank/DDBJ whole genome shotgun (WGS) entry which is preliminary data.</text>
</comment>
<dbReference type="Proteomes" id="UP000288805">
    <property type="component" value="Unassembled WGS sequence"/>
</dbReference>
<protein>
    <submittedName>
        <fullName evidence="2">Uncharacterized protein</fullName>
    </submittedName>
</protein>
<organism evidence="2 3">
    <name type="scientific">Vitis vinifera</name>
    <name type="common">Grape</name>
    <dbReference type="NCBI Taxonomy" id="29760"/>
    <lineage>
        <taxon>Eukaryota</taxon>
        <taxon>Viridiplantae</taxon>
        <taxon>Streptophyta</taxon>
        <taxon>Embryophyta</taxon>
        <taxon>Tracheophyta</taxon>
        <taxon>Spermatophyta</taxon>
        <taxon>Magnoliopsida</taxon>
        <taxon>eudicotyledons</taxon>
        <taxon>Gunneridae</taxon>
        <taxon>Pentapetalae</taxon>
        <taxon>rosids</taxon>
        <taxon>Vitales</taxon>
        <taxon>Vitaceae</taxon>
        <taxon>Viteae</taxon>
        <taxon>Vitis</taxon>
    </lineage>
</organism>
<evidence type="ECO:0000313" key="2">
    <source>
        <dbReference type="EMBL" id="RVW12158.1"/>
    </source>
</evidence>
<evidence type="ECO:0000313" key="3">
    <source>
        <dbReference type="Proteomes" id="UP000288805"/>
    </source>
</evidence>
<dbReference type="EMBL" id="QGNW01002719">
    <property type="protein sequence ID" value="RVW12158.1"/>
    <property type="molecule type" value="Genomic_DNA"/>
</dbReference>
<name>A0A438BMK5_VITVI</name>
<sequence length="75" mass="8612">MARTRGAKSSSPSSRKKVRERSPFQNPSLSLYGRKQFLLRRSPRRRSLRRGVILPGQGVDYYKREPGLKAQSPLI</sequence>
<accession>A0A438BMK5</accession>
<gene>
    <name evidence="2" type="ORF">CK203_098554</name>
</gene>
<feature type="region of interest" description="Disordered" evidence="1">
    <location>
        <begin position="1"/>
        <end position="29"/>
    </location>
</feature>
<dbReference type="AlphaFoldDB" id="A0A438BMK5"/>
<evidence type="ECO:0000256" key="1">
    <source>
        <dbReference type="SAM" id="MobiDB-lite"/>
    </source>
</evidence>